<reference evidence="2" key="2">
    <citation type="submission" date="2023-05" db="EMBL/GenBank/DDBJ databases">
        <authorList>
            <consortium name="Lawrence Berkeley National Laboratory"/>
            <person name="Steindorff A."/>
            <person name="Hensen N."/>
            <person name="Bonometti L."/>
            <person name="Westerberg I."/>
            <person name="Brannstrom I.O."/>
            <person name="Guillou S."/>
            <person name="Cros-Aarteil S."/>
            <person name="Calhoun S."/>
            <person name="Haridas S."/>
            <person name="Kuo A."/>
            <person name="Mondo S."/>
            <person name="Pangilinan J."/>
            <person name="Riley R."/>
            <person name="Labutti K."/>
            <person name="Andreopoulos B."/>
            <person name="Lipzen A."/>
            <person name="Chen C."/>
            <person name="Yanf M."/>
            <person name="Daum C."/>
            <person name="Ng V."/>
            <person name="Clum A."/>
            <person name="Ohm R."/>
            <person name="Martin F."/>
            <person name="Silar P."/>
            <person name="Natvig D."/>
            <person name="Lalanne C."/>
            <person name="Gautier V."/>
            <person name="Ament-Velasquez S.L."/>
            <person name="Kruys A."/>
            <person name="Hutchinson M.I."/>
            <person name="Powell A.J."/>
            <person name="Barry K."/>
            <person name="Miller A.N."/>
            <person name="Grigoriev I.V."/>
            <person name="Debuchy R."/>
            <person name="Gladieux P."/>
            <person name="Thoren M.H."/>
            <person name="Johannesson H."/>
        </authorList>
    </citation>
    <scope>NUCLEOTIDE SEQUENCE</scope>
    <source>
        <strain evidence="2">CBS 892.96</strain>
    </source>
</reference>
<gene>
    <name evidence="2" type="ORF">QBC36DRAFT_236223</name>
</gene>
<keyword evidence="3" id="KW-1185">Reference proteome</keyword>
<feature type="region of interest" description="Disordered" evidence="1">
    <location>
        <begin position="116"/>
        <end position="335"/>
    </location>
</feature>
<protein>
    <submittedName>
        <fullName evidence="2">Uncharacterized protein</fullName>
    </submittedName>
</protein>
<organism evidence="2 3">
    <name type="scientific">Triangularia setosa</name>
    <dbReference type="NCBI Taxonomy" id="2587417"/>
    <lineage>
        <taxon>Eukaryota</taxon>
        <taxon>Fungi</taxon>
        <taxon>Dikarya</taxon>
        <taxon>Ascomycota</taxon>
        <taxon>Pezizomycotina</taxon>
        <taxon>Sordariomycetes</taxon>
        <taxon>Sordariomycetidae</taxon>
        <taxon>Sordariales</taxon>
        <taxon>Podosporaceae</taxon>
        <taxon>Triangularia</taxon>
    </lineage>
</organism>
<accession>A0AAN6W9P4</accession>
<feature type="compositionally biased region" description="Basic and acidic residues" evidence="1">
    <location>
        <begin position="238"/>
        <end position="250"/>
    </location>
</feature>
<evidence type="ECO:0000313" key="2">
    <source>
        <dbReference type="EMBL" id="KAK4177575.1"/>
    </source>
</evidence>
<sequence length="335" mass="36203">MMGMTASAVEHRFRGVNAQAKGLRLAYELHENGEGPHPTEYDFSKISSNVWGKGGPRAEDLQKYFGASTEQGLQYHFRAIKQQANVLKDAVDGGEDPAEAFDEYLSNSGYGVKKGVSIKGGSTRAAKAAGAKAPSTKKRAATAPPPKTPSKSPTKKQKVKEEEGASPPAEVVDLPEIIDSPEAVDSPEVINSSPDADFPEVDYDALDDKEAPKPKENPPWKKREIGRPGQWSSLMSGERARLKAKNDEVPAAHAARNNAPISIDSSPITPNELPILRDTTGSASPTPRTHRVNKEGAHLPSTPAFKFDNIDINDDDNGDEDMDDDDEDWDDHGAI</sequence>
<comment type="caution">
    <text evidence="2">The sequence shown here is derived from an EMBL/GenBank/DDBJ whole genome shotgun (WGS) entry which is preliminary data.</text>
</comment>
<dbReference type="AlphaFoldDB" id="A0AAN6W9P4"/>
<evidence type="ECO:0000313" key="3">
    <source>
        <dbReference type="Proteomes" id="UP001302321"/>
    </source>
</evidence>
<evidence type="ECO:0000256" key="1">
    <source>
        <dbReference type="SAM" id="MobiDB-lite"/>
    </source>
</evidence>
<dbReference type="Proteomes" id="UP001302321">
    <property type="component" value="Unassembled WGS sequence"/>
</dbReference>
<proteinExistence type="predicted"/>
<name>A0AAN6W9P4_9PEZI</name>
<reference evidence="2" key="1">
    <citation type="journal article" date="2023" name="Mol. Phylogenet. Evol.">
        <title>Genome-scale phylogeny and comparative genomics of the fungal order Sordariales.</title>
        <authorList>
            <person name="Hensen N."/>
            <person name="Bonometti L."/>
            <person name="Westerberg I."/>
            <person name="Brannstrom I.O."/>
            <person name="Guillou S."/>
            <person name="Cros-Aarteil S."/>
            <person name="Calhoun S."/>
            <person name="Haridas S."/>
            <person name="Kuo A."/>
            <person name="Mondo S."/>
            <person name="Pangilinan J."/>
            <person name="Riley R."/>
            <person name="LaButti K."/>
            <person name="Andreopoulos B."/>
            <person name="Lipzen A."/>
            <person name="Chen C."/>
            <person name="Yan M."/>
            <person name="Daum C."/>
            <person name="Ng V."/>
            <person name="Clum A."/>
            <person name="Steindorff A."/>
            <person name="Ohm R.A."/>
            <person name="Martin F."/>
            <person name="Silar P."/>
            <person name="Natvig D.O."/>
            <person name="Lalanne C."/>
            <person name="Gautier V."/>
            <person name="Ament-Velasquez S.L."/>
            <person name="Kruys A."/>
            <person name="Hutchinson M.I."/>
            <person name="Powell A.J."/>
            <person name="Barry K."/>
            <person name="Miller A.N."/>
            <person name="Grigoriev I.V."/>
            <person name="Debuchy R."/>
            <person name="Gladieux P."/>
            <person name="Hiltunen Thoren M."/>
            <person name="Johannesson H."/>
        </authorList>
    </citation>
    <scope>NUCLEOTIDE SEQUENCE</scope>
    <source>
        <strain evidence="2">CBS 892.96</strain>
    </source>
</reference>
<feature type="compositionally biased region" description="Low complexity" evidence="1">
    <location>
        <begin position="116"/>
        <end position="134"/>
    </location>
</feature>
<feature type="compositionally biased region" description="Polar residues" evidence="1">
    <location>
        <begin position="259"/>
        <end position="269"/>
    </location>
</feature>
<feature type="compositionally biased region" description="Basic and acidic residues" evidence="1">
    <location>
        <begin position="206"/>
        <end position="226"/>
    </location>
</feature>
<feature type="compositionally biased region" description="Acidic residues" evidence="1">
    <location>
        <begin position="311"/>
        <end position="335"/>
    </location>
</feature>
<dbReference type="EMBL" id="MU866160">
    <property type="protein sequence ID" value="KAK4177575.1"/>
    <property type="molecule type" value="Genomic_DNA"/>
</dbReference>